<dbReference type="RefSeq" id="WP_203001272.1">
    <property type="nucleotide sequence ID" value="NZ_JAEMEF010000013.1"/>
</dbReference>
<name>A0ABS1WNR4_9FLAO</name>
<dbReference type="Proteomes" id="UP000605013">
    <property type="component" value="Unassembled WGS sequence"/>
</dbReference>
<evidence type="ECO:0008006" key="3">
    <source>
        <dbReference type="Google" id="ProtNLM"/>
    </source>
</evidence>
<accession>A0ABS1WNR4</accession>
<protein>
    <recommendedName>
        <fullName evidence="3">YD repeat-containing protein</fullName>
    </recommendedName>
</protein>
<evidence type="ECO:0000313" key="2">
    <source>
        <dbReference type="Proteomes" id="UP000605013"/>
    </source>
</evidence>
<comment type="caution">
    <text evidence="1">The sequence shown here is derived from an EMBL/GenBank/DDBJ whole genome shotgun (WGS) entry which is preliminary data.</text>
</comment>
<reference evidence="1 2" key="1">
    <citation type="submission" date="2020-12" db="EMBL/GenBank/DDBJ databases">
        <title>Olleya sediminilitoris sp. nov., isolated from a tidal flat.</title>
        <authorList>
            <person name="Park S."/>
            <person name="Yoon J.-H."/>
        </authorList>
    </citation>
    <scope>NUCLEOTIDE SEQUENCE [LARGE SCALE GENOMIC DNA]</scope>
    <source>
        <strain evidence="1 2">YSTF-M6</strain>
    </source>
</reference>
<keyword evidence="2" id="KW-1185">Reference proteome</keyword>
<dbReference type="EMBL" id="JAEMEF010000013">
    <property type="protein sequence ID" value="MBL7560763.1"/>
    <property type="molecule type" value="Genomic_DNA"/>
</dbReference>
<evidence type="ECO:0000313" key="1">
    <source>
        <dbReference type="EMBL" id="MBL7560763.1"/>
    </source>
</evidence>
<sequence length="277" mass="33301">MKTFLSLIFILLSSINLYSQRLCELGNYDLITNTIIGIEKVPFTMIKFIDNDKPQSEKIRYVYCYDDFGRLVNIDFKGNGNIYGAEDIETGCYKIENATYKYSDSLFPKNIEVKDTQYEYLIKLEYNNLNKIKSITNTDKKGKVLSSFNFDYDNKNQLKLIDKDYNYYYEWDEKSRIKKITIPDPFYIIREYNFKYINNKLSTITKISRFKESPDKIRTQSTYTYIYKNNKLHKVQYGNSTTTELSYSLYNYNNDDKVIITYYTNKDQYEYHYECYY</sequence>
<gene>
    <name evidence="1" type="ORF">JAO71_13220</name>
</gene>
<organism evidence="1 2">
    <name type="scientific">Olleya sediminilitoris</name>
    <dbReference type="NCBI Taxonomy" id="2795739"/>
    <lineage>
        <taxon>Bacteria</taxon>
        <taxon>Pseudomonadati</taxon>
        <taxon>Bacteroidota</taxon>
        <taxon>Flavobacteriia</taxon>
        <taxon>Flavobacteriales</taxon>
        <taxon>Flavobacteriaceae</taxon>
    </lineage>
</organism>
<proteinExistence type="predicted"/>